<reference evidence="5" key="1">
    <citation type="submission" date="2022-01" db="EMBL/GenBank/DDBJ databases">
        <authorList>
            <person name="Braso-Vives M."/>
        </authorList>
    </citation>
    <scope>NUCLEOTIDE SEQUENCE</scope>
</reference>
<gene>
    <name evidence="5" type="primary">Hypp7403</name>
    <name evidence="5" type="ORF">BLAG_LOCUS7447</name>
</gene>
<dbReference type="OrthoDB" id="6109395at2759"/>
<evidence type="ECO:0000313" key="5">
    <source>
        <dbReference type="EMBL" id="CAH1244949.1"/>
    </source>
</evidence>
<evidence type="ECO:0000313" key="6">
    <source>
        <dbReference type="Proteomes" id="UP000838412"/>
    </source>
</evidence>
<evidence type="ECO:0000256" key="1">
    <source>
        <dbReference type="SAM" id="Coils"/>
    </source>
</evidence>
<proteinExistence type="predicted"/>
<feature type="coiled-coil region" evidence="1">
    <location>
        <begin position="88"/>
        <end position="143"/>
    </location>
</feature>
<accession>A0A8J9Z0H9</accession>
<keyword evidence="3" id="KW-0812">Transmembrane</keyword>
<dbReference type="InterPro" id="IPR019019">
    <property type="entry name" value="H-type_lectin_domain"/>
</dbReference>
<keyword evidence="3" id="KW-0472">Membrane</keyword>
<organism evidence="5 6">
    <name type="scientific">Branchiostoma lanceolatum</name>
    <name type="common">Common lancelet</name>
    <name type="synonym">Amphioxus lanceolatum</name>
    <dbReference type="NCBI Taxonomy" id="7740"/>
    <lineage>
        <taxon>Eukaryota</taxon>
        <taxon>Metazoa</taxon>
        <taxon>Chordata</taxon>
        <taxon>Cephalochordata</taxon>
        <taxon>Leptocardii</taxon>
        <taxon>Amphioxiformes</taxon>
        <taxon>Branchiostomatidae</taxon>
        <taxon>Branchiostoma</taxon>
    </lineage>
</organism>
<sequence>MPGGQQQSQTNTEGTTPMQQPQTDWQSRADAAANIHNPIYATKADATYDADANNKANRRSVCKRLLLTAGLVVGLVVVTMLSYLTVNIFSVSEEMAKLSAEMADMETEMAAKDQKYQQLQDEIDQLQTERAAKEQRIQVLEQRNYIERCESGVLSTPRDVNILKDGSGTRYQEMTATFSKAFRTTPVVTIGFMYLDTYRHQNTRIRSKVQSKSTTGLTVCIETWEESRLYLASVYWMACA</sequence>
<dbReference type="SUPFAM" id="SSF141086">
    <property type="entry name" value="Agglutinin HPA-like"/>
    <property type="match status" value="1"/>
</dbReference>
<feature type="compositionally biased region" description="Polar residues" evidence="2">
    <location>
        <begin position="1"/>
        <end position="26"/>
    </location>
</feature>
<keyword evidence="1" id="KW-0175">Coiled coil</keyword>
<dbReference type="Gene3D" id="2.60.40.2080">
    <property type="match status" value="1"/>
</dbReference>
<feature type="region of interest" description="Disordered" evidence="2">
    <location>
        <begin position="1"/>
        <end position="27"/>
    </location>
</feature>
<dbReference type="EMBL" id="OV696699">
    <property type="protein sequence ID" value="CAH1244949.1"/>
    <property type="molecule type" value="Genomic_DNA"/>
</dbReference>
<dbReference type="GO" id="GO:0030246">
    <property type="term" value="F:carbohydrate binding"/>
    <property type="evidence" value="ECO:0007669"/>
    <property type="project" value="InterPro"/>
</dbReference>
<protein>
    <submittedName>
        <fullName evidence="5">Hypp7403 protein</fullName>
    </submittedName>
</protein>
<evidence type="ECO:0000256" key="3">
    <source>
        <dbReference type="SAM" id="Phobius"/>
    </source>
</evidence>
<dbReference type="Proteomes" id="UP000838412">
    <property type="component" value="Chromosome 14"/>
</dbReference>
<dbReference type="AlphaFoldDB" id="A0A8J9Z0H9"/>
<keyword evidence="6" id="KW-1185">Reference proteome</keyword>
<keyword evidence="3" id="KW-1133">Transmembrane helix</keyword>
<evidence type="ECO:0000256" key="2">
    <source>
        <dbReference type="SAM" id="MobiDB-lite"/>
    </source>
</evidence>
<dbReference type="Pfam" id="PF09458">
    <property type="entry name" value="H_lectin"/>
    <property type="match status" value="1"/>
</dbReference>
<dbReference type="GO" id="GO:0007155">
    <property type="term" value="P:cell adhesion"/>
    <property type="evidence" value="ECO:0007669"/>
    <property type="project" value="InterPro"/>
</dbReference>
<evidence type="ECO:0000259" key="4">
    <source>
        <dbReference type="Pfam" id="PF09458"/>
    </source>
</evidence>
<feature type="domain" description="H-type lectin" evidence="4">
    <location>
        <begin position="175"/>
        <end position="238"/>
    </location>
</feature>
<feature type="transmembrane region" description="Helical" evidence="3">
    <location>
        <begin position="65"/>
        <end position="86"/>
    </location>
</feature>
<name>A0A8J9Z0H9_BRALA</name>
<dbReference type="InterPro" id="IPR037221">
    <property type="entry name" value="H-type_lectin_dom_sf"/>
</dbReference>